<proteinExistence type="predicted"/>
<evidence type="ECO:0000313" key="3">
    <source>
        <dbReference type="Proteomes" id="UP001479933"/>
    </source>
</evidence>
<keyword evidence="1" id="KW-0472">Membrane</keyword>
<dbReference type="RefSeq" id="WP_066161862.1">
    <property type="nucleotide sequence ID" value="NZ_CP136137.1"/>
</dbReference>
<keyword evidence="3" id="KW-1185">Reference proteome</keyword>
<evidence type="ECO:0000256" key="1">
    <source>
        <dbReference type="SAM" id="Phobius"/>
    </source>
</evidence>
<dbReference type="InterPro" id="IPR021235">
    <property type="entry name" value="DUF2637"/>
</dbReference>
<accession>A0ABZ2TXD3</accession>
<reference evidence="2 3" key="1">
    <citation type="journal article" date="2023" name="Virus Evol.">
        <title>Computational host range prediction-The good, the bad, and the ugly.</title>
        <authorList>
            <person name="Howell A.A."/>
            <person name="Versoza C.J."/>
            <person name="Pfeifer S.P."/>
        </authorList>
    </citation>
    <scope>NUCLEOTIDE SEQUENCE [LARGE SCALE GENOMIC DNA]</scope>
    <source>
        <strain evidence="2 3">1610/1b</strain>
    </source>
</reference>
<feature type="transmembrane region" description="Helical" evidence="1">
    <location>
        <begin position="87"/>
        <end position="106"/>
    </location>
</feature>
<dbReference type="EMBL" id="CP136137">
    <property type="protein sequence ID" value="WYY06133.1"/>
    <property type="molecule type" value="Genomic_DNA"/>
</dbReference>
<keyword evidence="1" id="KW-1133">Transmembrane helix</keyword>
<protein>
    <submittedName>
        <fullName evidence="2">DUF2637 domain-containing protein</fullName>
    </submittedName>
</protein>
<keyword evidence="1" id="KW-0812">Transmembrane</keyword>
<sequence>MIGMTQSKTYHRTLAWALVLLFTAVSVTLNGLHAVMQWDGKRGEAFGAVLLAVMAPVSLLMATHLLVGLIQDWTHRRKWLARLRGTVAAVFAVIGAIAFIMSFAALRDMAERYGMAGGLSWMTPVIIDSVILAGTLAVVIAEAEMRLDREEAAAAEAVIADQSAEHSANADRVFAEQLTATEQSAEQRSPITEMEPSIAFGEHADSPNGEVSAGVQRSATGGAVFDERSPNAERVEATAFGEHSGTDDHPVDQRSGITDQVFAEQPMVAEQPTEQAMAVGERSAIAEQVHAEANSKADIETVGRVLGLLDEGWSRRDIGAEVGMSRSTVTSLAKAAEKAAARHPALALVGSD</sequence>
<dbReference type="Pfam" id="PF10935">
    <property type="entry name" value="DUF2637"/>
    <property type="match status" value="1"/>
</dbReference>
<dbReference type="Proteomes" id="UP001479933">
    <property type="component" value="Chromosome"/>
</dbReference>
<feature type="transmembrane region" description="Helical" evidence="1">
    <location>
        <begin position="118"/>
        <end position="141"/>
    </location>
</feature>
<name>A0ABZ2TXD3_9ACTN</name>
<organism evidence="2 3">
    <name type="scientific">Gordonia hydrophobica</name>
    <dbReference type="NCBI Taxonomy" id="40516"/>
    <lineage>
        <taxon>Bacteria</taxon>
        <taxon>Bacillati</taxon>
        <taxon>Actinomycetota</taxon>
        <taxon>Actinomycetes</taxon>
        <taxon>Mycobacteriales</taxon>
        <taxon>Gordoniaceae</taxon>
        <taxon>Gordonia</taxon>
    </lineage>
</organism>
<evidence type="ECO:0000313" key="2">
    <source>
        <dbReference type="EMBL" id="WYY06133.1"/>
    </source>
</evidence>
<gene>
    <name evidence="2" type="ORF">RVF87_13735</name>
</gene>
<feature type="transmembrane region" description="Helical" evidence="1">
    <location>
        <begin position="44"/>
        <end position="67"/>
    </location>
</feature>